<gene>
    <name evidence="2" type="ORF">AAW01_09995</name>
</gene>
<dbReference type="PATRIC" id="fig|502682.8.peg.2041"/>
<keyword evidence="3" id="KW-1185">Reference proteome</keyword>
<dbReference type="OrthoDB" id="8098664at2"/>
<dbReference type="Pfam" id="PF01979">
    <property type="entry name" value="Amidohydro_1"/>
    <property type="match status" value="1"/>
</dbReference>
<feature type="domain" description="Amidohydrolase-related" evidence="1">
    <location>
        <begin position="81"/>
        <end position="432"/>
    </location>
</feature>
<evidence type="ECO:0000259" key="1">
    <source>
        <dbReference type="Pfam" id="PF01979"/>
    </source>
</evidence>
<dbReference type="AlphaFoldDB" id="A0A0G9MM92"/>
<dbReference type="Gene3D" id="3.40.50.10910">
    <property type="entry name" value="Amidohydrolase"/>
    <property type="match status" value="1"/>
</dbReference>
<dbReference type="SUPFAM" id="SSF51338">
    <property type="entry name" value="Composite domain of metallo-dependent hydrolases"/>
    <property type="match status" value="1"/>
</dbReference>
<dbReference type="EMBL" id="LBHC01000002">
    <property type="protein sequence ID" value="KLE31812.1"/>
    <property type="molecule type" value="Genomic_DNA"/>
</dbReference>
<dbReference type="Proteomes" id="UP000053070">
    <property type="component" value="Unassembled WGS sequence"/>
</dbReference>
<dbReference type="SUPFAM" id="SSF51556">
    <property type="entry name" value="Metallo-dependent hydrolases"/>
    <property type="match status" value="1"/>
</dbReference>
<dbReference type="Gene3D" id="1.20.58.520">
    <property type="entry name" value="Amidohydrolase"/>
    <property type="match status" value="1"/>
</dbReference>
<dbReference type="InterPro" id="IPR011059">
    <property type="entry name" value="Metal-dep_hydrolase_composite"/>
</dbReference>
<dbReference type="STRING" id="502682.BMF35_a1004"/>
<dbReference type="InterPro" id="IPR032466">
    <property type="entry name" value="Metal_Hydrolase"/>
</dbReference>
<dbReference type="PANTHER" id="PTHR43135:SF3">
    <property type="entry name" value="ALPHA-D-RIBOSE 1-METHYLPHOSPHONATE 5-TRIPHOSPHATE DIPHOSPHATASE"/>
    <property type="match status" value="1"/>
</dbReference>
<dbReference type="Gene3D" id="2.30.40.10">
    <property type="entry name" value="Urease, subunit C, domain 1"/>
    <property type="match status" value="1"/>
</dbReference>
<reference evidence="2 3" key="1">
    <citation type="submission" date="2015-04" db="EMBL/GenBank/DDBJ databases">
        <title>The draft genome sequence of Erythrobacr gangjinensis K7-2.</title>
        <authorList>
            <person name="Zhuang L."/>
            <person name="Liu Y."/>
            <person name="Shao Z."/>
        </authorList>
    </citation>
    <scope>NUCLEOTIDE SEQUENCE [LARGE SCALE GENOMIC DNA]</scope>
    <source>
        <strain evidence="2 3">K7-2</strain>
    </source>
</reference>
<sequence>METYAMRLILFALLMIVPGVAIAQPADRRSGFENVDILTMTDSGMIESGHVIVSRGVIESVGDGPLPAGFDGERIDGGGGVLMPGLADMHVHYYADDMGVLYLANSTTFVRNLTGSVQTHRRDQAARSGALIAPRVATSGPIIDWGEPSSRDFFIRVQSTDEAVGAVRAQGRSGYDAVKLYEGLPANTYAAAAAEAERQGMRVYTHVPRSMDVRDVLALGVDSIEHLDGYARALMREGFTSEADRPWPQMWANADRSRFNELVAATLESGTWNVPTFAITYGRIYSADPDAYFSRPEAIYLPAWADYWAASAGQYAANAPFYEAQLREKGAFTRALYEAGAGVLIGSDGPNPFVTPGYAIHDELRGFAQAGFSNAEILRIATVDAARFMGLEGRMGVVAEGARADLVLLTGDPHDDLAVLRTPIGTMVAGNWWNREAMDSALAARAARLAAEREQRAGE</sequence>
<dbReference type="GO" id="GO:0016810">
    <property type="term" value="F:hydrolase activity, acting on carbon-nitrogen (but not peptide) bonds"/>
    <property type="evidence" value="ECO:0007669"/>
    <property type="project" value="InterPro"/>
</dbReference>
<name>A0A0G9MM92_9SPHN</name>
<proteinExistence type="predicted"/>
<protein>
    <recommendedName>
        <fullName evidence="1">Amidohydrolase-related domain-containing protein</fullName>
    </recommendedName>
</protein>
<evidence type="ECO:0000313" key="2">
    <source>
        <dbReference type="EMBL" id="KLE31812.1"/>
    </source>
</evidence>
<comment type="caution">
    <text evidence="2">The sequence shown here is derived from an EMBL/GenBank/DDBJ whole genome shotgun (WGS) entry which is preliminary data.</text>
</comment>
<dbReference type="InterPro" id="IPR051781">
    <property type="entry name" value="Metallo-dep_Hydrolase"/>
</dbReference>
<evidence type="ECO:0000313" key="3">
    <source>
        <dbReference type="Proteomes" id="UP000053070"/>
    </source>
</evidence>
<dbReference type="PANTHER" id="PTHR43135">
    <property type="entry name" value="ALPHA-D-RIBOSE 1-METHYLPHOSPHONATE 5-TRIPHOSPHATE DIPHOSPHATASE"/>
    <property type="match status" value="1"/>
</dbReference>
<organism evidence="2 3">
    <name type="scientific">Aurantiacibacter gangjinensis</name>
    <dbReference type="NCBI Taxonomy" id="502682"/>
    <lineage>
        <taxon>Bacteria</taxon>
        <taxon>Pseudomonadati</taxon>
        <taxon>Pseudomonadota</taxon>
        <taxon>Alphaproteobacteria</taxon>
        <taxon>Sphingomonadales</taxon>
        <taxon>Erythrobacteraceae</taxon>
        <taxon>Aurantiacibacter</taxon>
    </lineage>
</organism>
<dbReference type="InterPro" id="IPR006680">
    <property type="entry name" value="Amidohydro-rel"/>
</dbReference>
<accession>A0A0G9MM92</accession>
<dbReference type="Gene3D" id="3.30.110.90">
    <property type="entry name" value="Amidohydrolase"/>
    <property type="match status" value="1"/>
</dbReference>